<dbReference type="AlphaFoldDB" id="A0AAU8FG65"/>
<protein>
    <submittedName>
        <fullName evidence="5">AraC family transcriptional regulator</fullName>
    </submittedName>
</protein>
<evidence type="ECO:0000256" key="1">
    <source>
        <dbReference type="ARBA" id="ARBA00023015"/>
    </source>
</evidence>
<dbReference type="PANTHER" id="PTHR47893">
    <property type="entry name" value="REGULATORY PROTEIN PCHR"/>
    <property type="match status" value="1"/>
</dbReference>
<feature type="domain" description="HTH araC/xylS-type" evidence="4">
    <location>
        <begin position="230"/>
        <end position="326"/>
    </location>
</feature>
<dbReference type="SMART" id="SM00342">
    <property type="entry name" value="HTH_ARAC"/>
    <property type="match status" value="1"/>
</dbReference>
<dbReference type="InterPro" id="IPR018060">
    <property type="entry name" value="HTH_AraC"/>
</dbReference>
<dbReference type="Pfam" id="PF12833">
    <property type="entry name" value="HTH_18"/>
    <property type="match status" value="1"/>
</dbReference>
<reference evidence="5" key="1">
    <citation type="submission" date="2024-06" db="EMBL/GenBank/DDBJ databases">
        <title>Sequencing and assembly of the genome of Dyadobacter sp. strain 676, a symbiont of Cyamopsis tetragonoloba.</title>
        <authorList>
            <person name="Guro P."/>
            <person name="Sazanova A."/>
            <person name="Kuznetsova I."/>
            <person name="Belimov A."/>
            <person name="Safronova V."/>
        </authorList>
    </citation>
    <scope>NUCLEOTIDE SEQUENCE</scope>
    <source>
        <strain evidence="5">676</strain>
    </source>
</reference>
<dbReference type="InterPro" id="IPR053142">
    <property type="entry name" value="PchR_regulatory_protein"/>
</dbReference>
<dbReference type="SUPFAM" id="SSF46689">
    <property type="entry name" value="Homeodomain-like"/>
    <property type="match status" value="2"/>
</dbReference>
<dbReference type="EMBL" id="CP159289">
    <property type="protein sequence ID" value="XCH23530.1"/>
    <property type="molecule type" value="Genomic_DNA"/>
</dbReference>
<dbReference type="InterPro" id="IPR009057">
    <property type="entry name" value="Homeodomain-like_sf"/>
</dbReference>
<proteinExistence type="predicted"/>
<keyword evidence="2" id="KW-0238">DNA-binding</keyword>
<organism evidence="5">
    <name type="scientific">Dyadobacter sp. 676</name>
    <dbReference type="NCBI Taxonomy" id="3088362"/>
    <lineage>
        <taxon>Bacteria</taxon>
        <taxon>Pseudomonadati</taxon>
        <taxon>Bacteroidota</taxon>
        <taxon>Cytophagia</taxon>
        <taxon>Cytophagales</taxon>
        <taxon>Spirosomataceae</taxon>
        <taxon>Dyadobacter</taxon>
    </lineage>
</organism>
<evidence type="ECO:0000256" key="2">
    <source>
        <dbReference type="ARBA" id="ARBA00023125"/>
    </source>
</evidence>
<dbReference type="Gene3D" id="1.10.10.60">
    <property type="entry name" value="Homeodomain-like"/>
    <property type="match status" value="1"/>
</dbReference>
<gene>
    <name evidence="5" type="ORF">ABV298_24980</name>
</gene>
<dbReference type="RefSeq" id="WP_353718854.1">
    <property type="nucleotide sequence ID" value="NZ_CP159289.1"/>
</dbReference>
<keyword evidence="1" id="KW-0805">Transcription regulation</keyword>
<keyword evidence="3" id="KW-0804">Transcription</keyword>
<dbReference type="GO" id="GO:0043565">
    <property type="term" value="F:sequence-specific DNA binding"/>
    <property type="evidence" value="ECO:0007669"/>
    <property type="project" value="InterPro"/>
</dbReference>
<dbReference type="InterPro" id="IPR020449">
    <property type="entry name" value="Tscrpt_reg_AraC-type_HTH"/>
</dbReference>
<evidence type="ECO:0000259" key="4">
    <source>
        <dbReference type="PROSITE" id="PS01124"/>
    </source>
</evidence>
<name>A0AAU8FG65_9BACT</name>
<dbReference type="GO" id="GO:0003700">
    <property type="term" value="F:DNA-binding transcription factor activity"/>
    <property type="evidence" value="ECO:0007669"/>
    <property type="project" value="InterPro"/>
</dbReference>
<dbReference type="PRINTS" id="PR00032">
    <property type="entry name" value="HTHARAC"/>
</dbReference>
<sequence>MKVEIKDSHGEVIAANIENNRQEGLSPYIKNSYSTVERYWKSETTEITAGQTHVAMHDVDVKESISLKTYDAPLMVGLLFLEKGKVQVRQPEQAFREITTLQHNLVCHSQQTEETLFAAGQKVRLTIIHLLPAYFFKLAEGGSPAIDRMADDVYTRNQHSFVTSHNLQITSPMLRLLNSFDSSAYNAASLRLYTEAKILELLSLQIAQIEDTSQRAVLSKFNESDVKRLNLAREYILSDISFTPSMESISLEVGMNVYKLKTGFKALFGQSLFNYLREERLRTAYREITKRDRSLTEIAYQTGFASISHFSDAFKNRYGISPSQLR</sequence>
<dbReference type="PROSITE" id="PS01124">
    <property type="entry name" value="HTH_ARAC_FAMILY_2"/>
    <property type="match status" value="1"/>
</dbReference>
<accession>A0AAU8FG65</accession>
<dbReference type="PANTHER" id="PTHR47893:SF1">
    <property type="entry name" value="REGULATORY PROTEIN PCHR"/>
    <property type="match status" value="1"/>
</dbReference>
<evidence type="ECO:0000256" key="3">
    <source>
        <dbReference type="ARBA" id="ARBA00023163"/>
    </source>
</evidence>
<evidence type="ECO:0000313" key="5">
    <source>
        <dbReference type="EMBL" id="XCH23530.1"/>
    </source>
</evidence>